<dbReference type="EMBL" id="CACTIH010005429">
    <property type="protein sequence ID" value="CAA2991897.1"/>
    <property type="molecule type" value="Genomic_DNA"/>
</dbReference>
<keyword evidence="1" id="KW-0645">Protease</keyword>
<organism evidence="1 2">
    <name type="scientific">Olea europaea subsp. europaea</name>
    <dbReference type="NCBI Taxonomy" id="158383"/>
    <lineage>
        <taxon>Eukaryota</taxon>
        <taxon>Viridiplantae</taxon>
        <taxon>Streptophyta</taxon>
        <taxon>Embryophyta</taxon>
        <taxon>Tracheophyta</taxon>
        <taxon>Spermatophyta</taxon>
        <taxon>Magnoliopsida</taxon>
        <taxon>eudicotyledons</taxon>
        <taxon>Gunneridae</taxon>
        <taxon>Pentapetalae</taxon>
        <taxon>asterids</taxon>
        <taxon>lamiids</taxon>
        <taxon>Lamiales</taxon>
        <taxon>Oleaceae</taxon>
        <taxon>Oleeae</taxon>
        <taxon>Olea</taxon>
    </lineage>
</organism>
<evidence type="ECO:0000313" key="1">
    <source>
        <dbReference type="EMBL" id="CAA2991897.1"/>
    </source>
</evidence>
<dbReference type="AlphaFoldDB" id="A0A8S0SI04"/>
<accession>A0A8S0SI04</accession>
<gene>
    <name evidence="1" type="ORF">OLEA9_A005089</name>
</gene>
<reference evidence="1 2" key="1">
    <citation type="submission" date="2019-12" db="EMBL/GenBank/DDBJ databases">
        <authorList>
            <person name="Alioto T."/>
            <person name="Alioto T."/>
            <person name="Gomez Garrido J."/>
        </authorList>
    </citation>
    <scope>NUCLEOTIDE SEQUENCE [LARGE SCALE GENOMIC DNA]</scope>
</reference>
<dbReference type="OrthoDB" id="2016403at2759"/>
<dbReference type="Proteomes" id="UP000594638">
    <property type="component" value="Unassembled WGS sequence"/>
</dbReference>
<keyword evidence="2" id="KW-1185">Reference proteome</keyword>
<evidence type="ECO:0000313" key="2">
    <source>
        <dbReference type="Proteomes" id="UP000594638"/>
    </source>
</evidence>
<dbReference type="GO" id="GO:0008237">
    <property type="term" value="F:metallopeptidase activity"/>
    <property type="evidence" value="ECO:0007669"/>
    <property type="project" value="UniProtKB-KW"/>
</dbReference>
<keyword evidence="1" id="KW-0378">Hydrolase</keyword>
<proteinExistence type="predicted"/>
<comment type="caution">
    <text evidence="1">The sequence shown here is derived from an EMBL/GenBank/DDBJ whole genome shotgun (WGS) entry which is preliminary data.</text>
</comment>
<keyword evidence="1" id="KW-0482">Metalloprotease</keyword>
<name>A0A8S0SI04_OLEEU</name>
<protein>
    <submittedName>
        <fullName evidence="1">ATP-dependent zinc metalloprotease FTSH 12, chloroplastic</fullName>
    </submittedName>
</protein>
<sequence>MQAQAFPPKKAHNFCFFFLRHKSRWTAQGFSWVRFSQSIRSGSQRFFEKLGESVKKEIGFDLDSAKVELSGWMQDSIQKSRDGLERVNSELVPQFINWNMGTLEVENQDTAGTWHDRLQAWKEILHAEKLSEQLDSLNAKYAVEFDMKEVENSLRKDVVEKKHEEQGHYGSQKDGGATVLNFPILIFFRNLILQRLLLLSLQRI</sequence>
<dbReference type="Gramene" id="OE9A005089T1">
    <property type="protein sequence ID" value="OE9A005089C1"/>
    <property type="gene ID" value="OE9A005089"/>
</dbReference>